<dbReference type="EMBL" id="BAZW01000028">
    <property type="protein sequence ID" value="GAO30724.1"/>
    <property type="molecule type" value="Genomic_DNA"/>
</dbReference>
<dbReference type="RefSeq" id="WP_062125976.1">
    <property type="nucleotide sequence ID" value="NZ_BAZW01000028.1"/>
</dbReference>
<reference evidence="5 6" key="1">
    <citation type="journal article" date="2015" name="Microbes Environ.">
        <title>Distribution and evolution of nitrogen fixation genes in the phylum bacteroidetes.</title>
        <authorList>
            <person name="Inoue J."/>
            <person name="Oshima K."/>
            <person name="Suda W."/>
            <person name="Sakamoto M."/>
            <person name="Iino T."/>
            <person name="Noda S."/>
            <person name="Hongoh Y."/>
            <person name="Hattori M."/>
            <person name="Ohkuma M."/>
        </authorList>
    </citation>
    <scope>NUCLEOTIDE SEQUENCE [LARGE SCALE GENOMIC DNA]</scope>
    <source>
        <strain evidence="5">JCM 15548</strain>
    </source>
</reference>
<dbReference type="InterPro" id="IPR043129">
    <property type="entry name" value="ATPase_NBD"/>
</dbReference>
<dbReference type="InterPro" id="IPR018483">
    <property type="entry name" value="Carb_kinase_FGGY_CS"/>
</dbReference>
<dbReference type="SUPFAM" id="SSF53067">
    <property type="entry name" value="Actin-like ATPase domain"/>
    <property type="match status" value="2"/>
</dbReference>
<comment type="similarity">
    <text evidence="1">Belongs to the FGGY kinase family.</text>
</comment>
<gene>
    <name evidence="5" type="ORF">JCM15548_13030</name>
</gene>
<keyword evidence="2" id="KW-0808">Transferase</keyword>
<keyword evidence="3 5" id="KW-0418">Kinase</keyword>
<evidence type="ECO:0000313" key="5">
    <source>
        <dbReference type="EMBL" id="GAO30724.1"/>
    </source>
</evidence>
<organism evidence="5 6">
    <name type="scientific">Geofilum rubicundum JCM 15548</name>
    <dbReference type="NCBI Taxonomy" id="1236989"/>
    <lineage>
        <taxon>Bacteria</taxon>
        <taxon>Pseudomonadati</taxon>
        <taxon>Bacteroidota</taxon>
        <taxon>Bacteroidia</taxon>
        <taxon>Marinilabiliales</taxon>
        <taxon>Marinilabiliaceae</taxon>
        <taxon>Geofilum</taxon>
    </lineage>
</organism>
<dbReference type="GO" id="GO:0005975">
    <property type="term" value="P:carbohydrate metabolic process"/>
    <property type="evidence" value="ECO:0007669"/>
    <property type="project" value="InterPro"/>
</dbReference>
<accession>A0A0E9LZP8</accession>
<dbReference type="CDD" id="cd07773">
    <property type="entry name" value="ASKHA_NBD_FGGY_FK"/>
    <property type="match status" value="1"/>
</dbReference>
<dbReference type="PANTHER" id="PTHR43095">
    <property type="entry name" value="SUGAR KINASE"/>
    <property type="match status" value="1"/>
</dbReference>
<evidence type="ECO:0000259" key="4">
    <source>
        <dbReference type="Pfam" id="PF00370"/>
    </source>
</evidence>
<dbReference type="PANTHER" id="PTHR43095:SF5">
    <property type="entry name" value="XYLULOSE KINASE"/>
    <property type="match status" value="1"/>
</dbReference>
<evidence type="ECO:0000256" key="2">
    <source>
        <dbReference type="ARBA" id="ARBA00022679"/>
    </source>
</evidence>
<keyword evidence="6" id="KW-1185">Reference proteome</keyword>
<dbReference type="GO" id="GO:0016773">
    <property type="term" value="F:phosphotransferase activity, alcohol group as acceptor"/>
    <property type="evidence" value="ECO:0007669"/>
    <property type="project" value="InterPro"/>
</dbReference>
<evidence type="ECO:0000256" key="3">
    <source>
        <dbReference type="ARBA" id="ARBA00022777"/>
    </source>
</evidence>
<dbReference type="Gene3D" id="3.30.420.40">
    <property type="match status" value="2"/>
</dbReference>
<comment type="caution">
    <text evidence="5">The sequence shown here is derived from an EMBL/GenBank/DDBJ whole genome shotgun (WGS) entry which is preliminary data.</text>
</comment>
<dbReference type="InterPro" id="IPR050406">
    <property type="entry name" value="FGGY_Carb_Kinase"/>
</dbReference>
<dbReference type="STRING" id="1236989.JCM15548_13030"/>
<evidence type="ECO:0000313" key="6">
    <source>
        <dbReference type="Proteomes" id="UP000032900"/>
    </source>
</evidence>
<name>A0A0E9LZP8_9BACT</name>
<dbReference type="Proteomes" id="UP000032900">
    <property type="component" value="Unassembled WGS sequence"/>
</dbReference>
<dbReference type="InterPro" id="IPR018484">
    <property type="entry name" value="FGGY_N"/>
</dbReference>
<protein>
    <submittedName>
        <fullName evidence="5">L-fuculokinase</fullName>
    </submittedName>
</protein>
<dbReference type="PROSITE" id="PS00933">
    <property type="entry name" value="FGGY_KINASES_1"/>
    <property type="match status" value="1"/>
</dbReference>
<proteinExistence type="inferred from homology"/>
<dbReference type="AlphaFoldDB" id="A0A0E9LZP8"/>
<feature type="domain" description="Carbohydrate kinase FGGY N-terminal" evidence="4">
    <location>
        <begin position="8"/>
        <end position="251"/>
    </location>
</feature>
<evidence type="ECO:0000256" key="1">
    <source>
        <dbReference type="ARBA" id="ARBA00009156"/>
    </source>
</evidence>
<sequence length="405" mass="44227">MNKKDNIAIVFDCGATNIRVIAMDAHGQIRASKSLPNATEEDPNHTGGRIWNVENLWQKFTEASKQVVAQINDEDIVGVTVTTFGVDGTFVDEAGKQLYPVISWQCPRLESIMTNIHRYMAVEELYRISGVFPYAFNTIAKMVWFKENHPEVIEKASQFLFMPSLFLKQLGAEPTNDSTMLGTSMMADLKNRGISEDILKAFDLPKALFGNIGEPGDCVGSVSATGAEATGIPEGVPLFLTGHDTQFAIFGSGADLNQPVLSSGTWEILMARSAHFSSSSEELKAGLTTEADARPGRYTIGQNWLGSGVLEWFSRHFYPGLKGDELYQTMIEEAEAVLPHQHGLIIDPGFLTDGGQSGGVIKGLTLQTSRAEIYRALLEGWHSDCGKVWKYSKAPVDLIPTGSSA</sequence>
<dbReference type="OrthoDB" id="9805576at2"/>
<dbReference type="GO" id="GO:0016301">
    <property type="term" value="F:kinase activity"/>
    <property type="evidence" value="ECO:0007669"/>
    <property type="project" value="UniProtKB-KW"/>
</dbReference>
<dbReference type="Pfam" id="PF00370">
    <property type="entry name" value="FGGY_N"/>
    <property type="match status" value="1"/>
</dbReference>